<comment type="caution">
    <text evidence="7">The sequence shown here is derived from an EMBL/GenBank/DDBJ whole genome shotgun (WGS) entry which is preliminary data.</text>
</comment>
<dbReference type="PRINTS" id="PR00411">
    <property type="entry name" value="PNDRDTASEI"/>
</dbReference>
<gene>
    <name evidence="7" type="ORF">ACFFMS_10095</name>
</gene>
<dbReference type="Gene3D" id="3.30.390.30">
    <property type="match status" value="1"/>
</dbReference>
<reference evidence="7 8" key="1">
    <citation type="submission" date="2024-09" db="EMBL/GenBank/DDBJ databases">
        <authorList>
            <person name="Sun Q."/>
            <person name="Mori K."/>
        </authorList>
    </citation>
    <scope>NUCLEOTIDE SEQUENCE [LARGE SCALE GENOMIC DNA]</scope>
    <source>
        <strain evidence="7 8">JCM 11201</strain>
    </source>
</reference>
<sequence length="414" mass="44610">MTHVGMVIVGAGEAGARAAIELRTRGWDGPVTIIGREARAPYERPPLSKACLLTEEKPTPAWILDEGKLADYKIELISGVPVTEIDRNSRSVMLANGRKIQYERLLLATGAYPRKLSLEGSGVSHVFYLRTFTDALALRSQLHPGKHVAVIGGGFIGLEVAASAMKRGCSVTLIEVGPRILMRGVPEEIAHIVEARHQDAGVTFKLGVGISCIEATDGGQVIELADGTSIECDTVVAGIGAIPETSLAEQAGLAVENGIRVNEMLQTSDPNIFAAGDCCFFPHPLYGGKRIRLEAWRNAQDQGMCAARNMLDSSESYAAVPWFWSDQYDLMLQVAGLPDQGEQTIVRSSGDINKLFFHLSADHKLVAVSGIGTSAIAKDIRIAEMLIEKQTVVLDTTILETPEVKLKSLLKTLV</sequence>
<proteinExistence type="predicted"/>
<dbReference type="Proteomes" id="UP001589609">
    <property type="component" value="Unassembled WGS sequence"/>
</dbReference>
<dbReference type="RefSeq" id="WP_379949116.1">
    <property type="nucleotide sequence ID" value="NZ_JBHMAF010000042.1"/>
</dbReference>
<dbReference type="PANTHER" id="PTHR43557:SF2">
    <property type="entry name" value="RIESKE DOMAIN-CONTAINING PROTEIN-RELATED"/>
    <property type="match status" value="1"/>
</dbReference>
<evidence type="ECO:0000256" key="2">
    <source>
        <dbReference type="ARBA" id="ARBA00022630"/>
    </source>
</evidence>
<protein>
    <submittedName>
        <fullName evidence="7">NAD(P)/FAD-dependent oxidoreductase</fullName>
    </submittedName>
</protein>
<dbReference type="PRINTS" id="PR00368">
    <property type="entry name" value="FADPNR"/>
</dbReference>
<dbReference type="InterPro" id="IPR028202">
    <property type="entry name" value="Reductase_C"/>
</dbReference>
<keyword evidence="8" id="KW-1185">Reference proteome</keyword>
<dbReference type="InterPro" id="IPR016156">
    <property type="entry name" value="FAD/NAD-linked_Rdtase_dimer_sf"/>
</dbReference>
<dbReference type="Gene3D" id="3.50.50.60">
    <property type="entry name" value="FAD/NAD(P)-binding domain"/>
    <property type="match status" value="2"/>
</dbReference>
<dbReference type="Pfam" id="PF14759">
    <property type="entry name" value="Reductase_C"/>
    <property type="match status" value="1"/>
</dbReference>
<dbReference type="InterPro" id="IPR036188">
    <property type="entry name" value="FAD/NAD-bd_sf"/>
</dbReference>
<feature type="domain" description="FAD/NAD(P)-binding" evidence="5">
    <location>
        <begin position="6"/>
        <end position="303"/>
    </location>
</feature>
<evidence type="ECO:0000259" key="5">
    <source>
        <dbReference type="Pfam" id="PF07992"/>
    </source>
</evidence>
<evidence type="ECO:0000313" key="7">
    <source>
        <dbReference type="EMBL" id="MFB9758833.1"/>
    </source>
</evidence>
<dbReference type="InterPro" id="IPR023753">
    <property type="entry name" value="FAD/NAD-binding_dom"/>
</dbReference>
<keyword evidence="2" id="KW-0285">Flavoprotein</keyword>
<dbReference type="PANTHER" id="PTHR43557">
    <property type="entry name" value="APOPTOSIS-INDUCING FACTOR 1"/>
    <property type="match status" value="1"/>
</dbReference>
<name>A0ABV5WEG4_9BACI</name>
<accession>A0ABV5WEG4</accession>
<dbReference type="SUPFAM" id="SSF55424">
    <property type="entry name" value="FAD/NAD-linked reductases, dimerisation (C-terminal) domain"/>
    <property type="match status" value="1"/>
</dbReference>
<dbReference type="InterPro" id="IPR050446">
    <property type="entry name" value="FAD-oxidoreductase/Apoptosis"/>
</dbReference>
<evidence type="ECO:0000256" key="1">
    <source>
        <dbReference type="ARBA" id="ARBA00001974"/>
    </source>
</evidence>
<keyword evidence="3" id="KW-0274">FAD</keyword>
<keyword evidence="4" id="KW-0560">Oxidoreductase</keyword>
<evidence type="ECO:0000313" key="8">
    <source>
        <dbReference type="Proteomes" id="UP001589609"/>
    </source>
</evidence>
<evidence type="ECO:0000259" key="6">
    <source>
        <dbReference type="Pfam" id="PF14759"/>
    </source>
</evidence>
<dbReference type="Pfam" id="PF07992">
    <property type="entry name" value="Pyr_redox_2"/>
    <property type="match status" value="1"/>
</dbReference>
<evidence type="ECO:0000256" key="4">
    <source>
        <dbReference type="ARBA" id="ARBA00023002"/>
    </source>
</evidence>
<comment type="cofactor">
    <cofactor evidence="1">
        <name>FAD</name>
        <dbReference type="ChEBI" id="CHEBI:57692"/>
    </cofactor>
</comment>
<dbReference type="SUPFAM" id="SSF51905">
    <property type="entry name" value="FAD/NAD(P)-binding domain"/>
    <property type="match status" value="1"/>
</dbReference>
<evidence type="ECO:0000256" key="3">
    <source>
        <dbReference type="ARBA" id="ARBA00022827"/>
    </source>
</evidence>
<organism evidence="7 8">
    <name type="scientific">Ectobacillus funiculus</name>
    <dbReference type="NCBI Taxonomy" id="137993"/>
    <lineage>
        <taxon>Bacteria</taxon>
        <taxon>Bacillati</taxon>
        <taxon>Bacillota</taxon>
        <taxon>Bacilli</taxon>
        <taxon>Bacillales</taxon>
        <taxon>Bacillaceae</taxon>
        <taxon>Ectobacillus</taxon>
    </lineage>
</organism>
<feature type="domain" description="Reductase C-terminal" evidence="6">
    <location>
        <begin position="322"/>
        <end position="410"/>
    </location>
</feature>
<dbReference type="EMBL" id="JBHMAF010000042">
    <property type="protein sequence ID" value="MFB9758833.1"/>
    <property type="molecule type" value="Genomic_DNA"/>
</dbReference>